<dbReference type="NCBIfam" id="NF033520">
    <property type="entry name" value="transpos_IS982"/>
    <property type="match status" value="1"/>
</dbReference>
<evidence type="ECO:0000313" key="2">
    <source>
        <dbReference type="EMBL" id="TWX52568.1"/>
    </source>
</evidence>
<sequence length="293" mass="33609">MNKLIDIFCDVDDFCHKFLPVWEAELIANGTKKRRRQSKMTTSECMTIVIAFHQSNHRDFKNFYIGLVQRYWLEDFPTLLSYTRFLHKMSALIIPMCAYFQTVKGKPTGIAFVDSTSLKVCHNIRIPRNRVFDGVAKRGKGTMGWFYGFKLHLLINHIGEIISLKITPGNTNDRTPIPELCKNLYGKLYADKGYIGKKLSEKLAEGDIDLVTTVRKNMKAKAISIFDRAMLSKRYIIETINDQLKNISQVEHSRHRSGTGFMLNVISGIVAYCLKKKKPRIKLSASEFGLMEV</sequence>
<keyword evidence="4" id="KW-1185">Reference proteome</keyword>
<dbReference type="OrthoDB" id="5620529at2"/>
<dbReference type="Pfam" id="PF13612">
    <property type="entry name" value="DDE_Tnp_1_3"/>
    <property type="match status" value="1"/>
</dbReference>
<dbReference type="Proteomes" id="UP000321525">
    <property type="component" value="Unassembled WGS sequence"/>
</dbReference>
<dbReference type="AlphaFoldDB" id="A0A5C6Q1Z4"/>
<dbReference type="Proteomes" id="UP000321917">
    <property type="component" value="Unassembled WGS sequence"/>
</dbReference>
<name>A0A5C6Q1Z4_9GAMM</name>
<evidence type="ECO:0000313" key="5">
    <source>
        <dbReference type="Proteomes" id="UP000321917"/>
    </source>
</evidence>
<accession>A0A5C6Q1Z4</accession>
<dbReference type="RefSeq" id="WP_146801402.1">
    <property type="nucleotide sequence ID" value="NZ_VOLP01000087.1"/>
</dbReference>
<feature type="domain" description="Transposase DDE" evidence="1">
    <location>
        <begin position="104"/>
        <end position="257"/>
    </location>
</feature>
<proteinExistence type="predicted"/>
<evidence type="ECO:0000259" key="1">
    <source>
        <dbReference type="Pfam" id="PF13612"/>
    </source>
</evidence>
<reference evidence="3 5" key="1">
    <citation type="submission" date="2019-07" db="EMBL/GenBank/DDBJ databases">
        <title>Genomes of sea-ice associated Colwellia species.</title>
        <authorList>
            <person name="Bowman J.P."/>
        </authorList>
    </citation>
    <scope>NUCLEOTIDE SEQUENCE [LARGE SCALE GENOMIC DNA]</scope>
    <source>
        <strain evidence="2 4">ACAM 607</strain>
        <strain evidence="3 5">IC036</strain>
    </source>
</reference>
<evidence type="ECO:0000313" key="3">
    <source>
        <dbReference type="EMBL" id="TWX61127.1"/>
    </source>
</evidence>
<organism evidence="3 5">
    <name type="scientific">Colwellia hornerae</name>
    <dbReference type="NCBI Taxonomy" id="89402"/>
    <lineage>
        <taxon>Bacteria</taxon>
        <taxon>Pseudomonadati</taxon>
        <taxon>Pseudomonadota</taxon>
        <taxon>Gammaproteobacteria</taxon>
        <taxon>Alteromonadales</taxon>
        <taxon>Colwelliaceae</taxon>
        <taxon>Colwellia</taxon>
    </lineage>
</organism>
<dbReference type="EMBL" id="VOLQ01000117">
    <property type="protein sequence ID" value="TWX61127.1"/>
    <property type="molecule type" value="Genomic_DNA"/>
</dbReference>
<dbReference type="InterPro" id="IPR025668">
    <property type="entry name" value="Tnp_DDE_dom"/>
</dbReference>
<comment type="caution">
    <text evidence="3">The sequence shown here is derived from an EMBL/GenBank/DDBJ whole genome shotgun (WGS) entry which is preliminary data.</text>
</comment>
<protein>
    <submittedName>
        <fullName evidence="3">IS982 family transposase</fullName>
    </submittedName>
</protein>
<gene>
    <name evidence="2" type="ORF">ESZ26_19060</name>
    <name evidence="3" type="ORF">ESZ27_19110</name>
</gene>
<evidence type="ECO:0000313" key="4">
    <source>
        <dbReference type="Proteomes" id="UP000321525"/>
    </source>
</evidence>
<dbReference type="EMBL" id="VOLR01000088">
    <property type="protein sequence ID" value="TWX52568.1"/>
    <property type="molecule type" value="Genomic_DNA"/>
</dbReference>